<dbReference type="Proteomes" id="UP000002941">
    <property type="component" value="Unassembled WGS sequence"/>
</dbReference>
<dbReference type="InterPro" id="IPR037185">
    <property type="entry name" value="EmrE-like"/>
</dbReference>
<evidence type="ECO:0000313" key="5">
    <source>
        <dbReference type="Proteomes" id="UP000002941"/>
    </source>
</evidence>
<feature type="transmembrane region" description="Helical" evidence="2">
    <location>
        <begin position="223"/>
        <end position="247"/>
    </location>
</feature>
<keyword evidence="2" id="KW-0812">Transmembrane</keyword>
<feature type="transmembrane region" description="Helical" evidence="2">
    <location>
        <begin position="61"/>
        <end position="78"/>
    </location>
</feature>
<comment type="caution">
    <text evidence="4">The sequence shown here is derived from an EMBL/GenBank/DDBJ whole genome shotgun (WGS) entry which is preliminary data.</text>
</comment>
<feature type="transmembrane region" description="Helical" evidence="2">
    <location>
        <begin position="90"/>
        <end position="111"/>
    </location>
</feature>
<evidence type="ECO:0000256" key="2">
    <source>
        <dbReference type="SAM" id="Phobius"/>
    </source>
</evidence>
<dbReference type="eggNOG" id="COG5006">
    <property type="taxonomic scope" value="Bacteria"/>
</dbReference>
<feature type="transmembrane region" description="Helical" evidence="2">
    <location>
        <begin position="169"/>
        <end position="187"/>
    </location>
</feature>
<keyword evidence="2" id="KW-1133">Transmembrane helix</keyword>
<feature type="transmembrane region" description="Helical" evidence="2">
    <location>
        <begin position="117"/>
        <end position="136"/>
    </location>
</feature>
<comment type="similarity">
    <text evidence="1">Belongs to the EamA transporter family.</text>
</comment>
<organism evidence="4 5">
    <name type="scientific">Actinomyces massiliensis F0489</name>
    <dbReference type="NCBI Taxonomy" id="1125718"/>
    <lineage>
        <taxon>Bacteria</taxon>
        <taxon>Bacillati</taxon>
        <taxon>Actinomycetota</taxon>
        <taxon>Actinomycetes</taxon>
        <taxon>Actinomycetales</taxon>
        <taxon>Actinomycetaceae</taxon>
        <taxon>Actinomyces</taxon>
    </lineage>
</organism>
<accession>J0NN88</accession>
<evidence type="ECO:0000256" key="1">
    <source>
        <dbReference type="ARBA" id="ARBA00007362"/>
    </source>
</evidence>
<feature type="domain" description="EamA" evidence="3">
    <location>
        <begin position="169"/>
        <end position="301"/>
    </location>
</feature>
<feature type="transmembrane region" description="Helical" evidence="2">
    <location>
        <begin position="291"/>
        <end position="310"/>
    </location>
</feature>
<feature type="transmembrane region" description="Helical" evidence="2">
    <location>
        <begin position="199"/>
        <end position="217"/>
    </location>
</feature>
<protein>
    <submittedName>
        <fullName evidence="4">EamA-like transporter family protein</fullName>
    </submittedName>
</protein>
<dbReference type="GO" id="GO:0016020">
    <property type="term" value="C:membrane"/>
    <property type="evidence" value="ECO:0007669"/>
    <property type="project" value="InterPro"/>
</dbReference>
<feature type="transmembrane region" description="Helical" evidence="2">
    <location>
        <begin position="35"/>
        <end position="55"/>
    </location>
</feature>
<reference evidence="4 5" key="1">
    <citation type="submission" date="2012-05" db="EMBL/GenBank/DDBJ databases">
        <authorList>
            <person name="Harkins D.M."/>
            <person name="Madupu R."/>
            <person name="Durkin A.S."/>
            <person name="Torralba M."/>
            <person name="Methe B."/>
            <person name="Sutton G.G."/>
            <person name="Nelson K.E."/>
        </authorList>
    </citation>
    <scope>NUCLEOTIDE SEQUENCE [LARGE SCALE GENOMIC DNA]</scope>
    <source>
        <strain evidence="4 5">F0489</strain>
    </source>
</reference>
<dbReference type="AlphaFoldDB" id="J0NN88"/>
<evidence type="ECO:0000259" key="3">
    <source>
        <dbReference type="Pfam" id="PF00892"/>
    </source>
</evidence>
<dbReference type="PATRIC" id="fig|1125718.3.peg.1051"/>
<dbReference type="Pfam" id="PF00892">
    <property type="entry name" value="EamA"/>
    <property type="match status" value="1"/>
</dbReference>
<sequence>MMSHESSASTRSDPGILARVSAGGRSTADRLPAPLIFVASSLSQYLGAGLAVSLFSLMPSMTVAWGRLVVGAAVLVALRRPWRRAWTRRTLLVATAFGVATATMNVIFYAAISLLPLGTTVSLEFLGPVVVALVTGRGWRPRVAAILALLGVASISGLGVNLGDPDQRIGVLLALGAGVAWAAYILLGRRVASDGAGTDSLAVGMVAGALVYAPLAVGTADTILASPTAAVTVLGVGVLSTAVPYGLEQVVLRRLGTDAFALLSSLMPAASLLVGVVVLRQLPNAWEMTGLVLVSVAVALTAGTSGRVPFPPNRARA</sequence>
<dbReference type="SUPFAM" id="SSF103481">
    <property type="entry name" value="Multidrug resistance efflux transporter EmrE"/>
    <property type="match status" value="1"/>
</dbReference>
<keyword evidence="2" id="KW-0472">Membrane</keyword>
<keyword evidence="5" id="KW-1185">Reference proteome</keyword>
<gene>
    <name evidence="4" type="ORF">HMPREF1318_2787</name>
</gene>
<dbReference type="InterPro" id="IPR000620">
    <property type="entry name" value="EamA_dom"/>
</dbReference>
<dbReference type="EMBL" id="AKFT01000070">
    <property type="protein sequence ID" value="EJF46222.1"/>
    <property type="molecule type" value="Genomic_DNA"/>
</dbReference>
<feature type="transmembrane region" description="Helical" evidence="2">
    <location>
        <begin position="259"/>
        <end position="279"/>
    </location>
</feature>
<feature type="transmembrane region" description="Helical" evidence="2">
    <location>
        <begin position="143"/>
        <end position="163"/>
    </location>
</feature>
<proteinExistence type="inferred from homology"/>
<name>J0NN88_9ACTO</name>
<evidence type="ECO:0000313" key="4">
    <source>
        <dbReference type="EMBL" id="EJF46222.1"/>
    </source>
</evidence>